<evidence type="ECO:0000256" key="7">
    <source>
        <dbReference type="ARBA" id="ARBA00023186"/>
    </source>
</evidence>
<dbReference type="Pfam" id="PF05697">
    <property type="entry name" value="Trigger_N"/>
    <property type="match status" value="1"/>
</dbReference>
<dbReference type="GO" id="GO:0043022">
    <property type="term" value="F:ribosome binding"/>
    <property type="evidence" value="ECO:0007669"/>
    <property type="project" value="TreeGrafter"/>
</dbReference>
<dbReference type="InterPro" id="IPR036611">
    <property type="entry name" value="Trigger_fac_ribosome-bd_sf"/>
</dbReference>
<dbReference type="Pfam" id="PF05698">
    <property type="entry name" value="Trigger_C"/>
    <property type="match status" value="1"/>
</dbReference>
<dbReference type="SUPFAM" id="SSF54534">
    <property type="entry name" value="FKBP-like"/>
    <property type="match status" value="1"/>
</dbReference>
<dbReference type="GO" id="GO:0044183">
    <property type="term" value="F:protein folding chaperone"/>
    <property type="evidence" value="ECO:0007669"/>
    <property type="project" value="TreeGrafter"/>
</dbReference>
<evidence type="ECO:0000313" key="15">
    <source>
        <dbReference type="EMBL" id="EGY52929.1"/>
    </source>
</evidence>
<dbReference type="FunFam" id="3.10.50.40:FF:000001">
    <property type="entry name" value="Trigger factor"/>
    <property type="match status" value="1"/>
</dbReference>
<dbReference type="Gene3D" id="1.10.3120.10">
    <property type="entry name" value="Trigger factor, C-terminal domain"/>
    <property type="match status" value="1"/>
</dbReference>
<dbReference type="GO" id="GO:0043335">
    <property type="term" value="P:protein unfolding"/>
    <property type="evidence" value="ECO:0007669"/>
    <property type="project" value="TreeGrafter"/>
</dbReference>
<dbReference type="AlphaFoldDB" id="G4CGY6"/>
<dbReference type="NCBIfam" id="TIGR00115">
    <property type="entry name" value="tig"/>
    <property type="match status" value="1"/>
</dbReference>
<evidence type="ECO:0000256" key="3">
    <source>
        <dbReference type="ARBA" id="ARBA00013194"/>
    </source>
</evidence>
<dbReference type="InterPro" id="IPR008881">
    <property type="entry name" value="Trigger_fac_ribosome-bd_bac"/>
</dbReference>
<dbReference type="Pfam" id="PF00254">
    <property type="entry name" value="FKBP_C"/>
    <property type="match status" value="1"/>
</dbReference>
<dbReference type="GO" id="GO:0051301">
    <property type="term" value="P:cell division"/>
    <property type="evidence" value="ECO:0007669"/>
    <property type="project" value="UniProtKB-KW"/>
</dbReference>
<dbReference type="InterPro" id="IPR046357">
    <property type="entry name" value="PPIase_dom_sf"/>
</dbReference>
<dbReference type="GO" id="GO:0015031">
    <property type="term" value="P:protein transport"/>
    <property type="evidence" value="ECO:0007669"/>
    <property type="project" value="UniProtKB-UniRule"/>
</dbReference>
<dbReference type="EMBL" id="AGAY01000028">
    <property type="protein sequence ID" value="EGY52929.1"/>
    <property type="molecule type" value="Genomic_DNA"/>
</dbReference>
<dbReference type="Gene3D" id="3.30.70.1050">
    <property type="entry name" value="Trigger factor ribosome-binding domain"/>
    <property type="match status" value="1"/>
</dbReference>
<dbReference type="GO" id="GO:0003755">
    <property type="term" value="F:peptidyl-prolyl cis-trans isomerase activity"/>
    <property type="evidence" value="ECO:0007669"/>
    <property type="project" value="UniProtKB-UniRule"/>
</dbReference>
<dbReference type="InterPro" id="IPR001179">
    <property type="entry name" value="PPIase_FKBP_dom"/>
</dbReference>
<evidence type="ECO:0000256" key="2">
    <source>
        <dbReference type="ARBA" id="ARBA00005464"/>
    </source>
</evidence>
<dbReference type="PANTHER" id="PTHR30560:SF3">
    <property type="entry name" value="TRIGGER FACTOR-LIKE PROTEIN TIG, CHLOROPLASTIC"/>
    <property type="match status" value="1"/>
</dbReference>
<keyword evidence="8 11" id="KW-0413">Isomerase</keyword>
<evidence type="ECO:0000256" key="8">
    <source>
        <dbReference type="ARBA" id="ARBA00023235"/>
    </source>
</evidence>
<dbReference type="RefSeq" id="WP_009118569.1">
    <property type="nucleotide sequence ID" value="NZ_JH164926.1"/>
</dbReference>
<keyword evidence="6 11" id="KW-0697">Rotamase</keyword>
<dbReference type="Gene3D" id="3.10.50.40">
    <property type="match status" value="1"/>
</dbReference>
<sequence>MSITVEKLEGLERKLVLDLAWSDVEAAVQKKLQATQRRARVDGFRPGKAPLRMIESMYGAGIRDEVLNEQLRQKFAQTVSEEGIKLAGLLAFDALEQQDDEKSFKVAATFEVFPEVKLGDLSGKEIEKVTTEVGEAEVEKTIDILRQQRTRFNRVEREARDGDRVIIDFAGKIDGVPFDGGSSQNYPFILGQGRMLPEFESGILGMKENDVKEVEVNFPEDYHGADVAGKTAVFVITLKNVAEAELPPVDEQFAKSLGIADGDVAKMREEVKKNVQREVSRRVENQTKENVMQALLDVTEIEVPKVLVREEAARLADDMRQNFANQGMDTKNLDLPADMFNEQAERRVALGLILAELVSSQKLEPSEEQIKAVVADFSESYEDPQEVVEWYFADRSRLQGPTSLAVEANVVKYVLEQAKVNEKALAFDEVMGQQA</sequence>
<keyword evidence="16" id="KW-1185">Reference proteome</keyword>
<dbReference type="HAMAP" id="MF_00303">
    <property type="entry name" value="Trigger_factor_Tig"/>
    <property type="match status" value="1"/>
</dbReference>
<evidence type="ECO:0000256" key="11">
    <source>
        <dbReference type="HAMAP-Rule" id="MF_00303"/>
    </source>
</evidence>
<dbReference type="OrthoDB" id="9767721at2"/>
<keyword evidence="9 11" id="KW-0131">Cell cycle</keyword>
<evidence type="ECO:0000256" key="13">
    <source>
        <dbReference type="RuleBase" id="RU003914"/>
    </source>
</evidence>
<evidence type="ECO:0000259" key="14">
    <source>
        <dbReference type="PROSITE" id="PS50059"/>
    </source>
</evidence>
<dbReference type="SUPFAM" id="SSF109998">
    <property type="entry name" value="Triger factor/SurA peptide-binding domain-like"/>
    <property type="match status" value="1"/>
</dbReference>
<dbReference type="PIRSF" id="PIRSF003095">
    <property type="entry name" value="Trigger_factor"/>
    <property type="match status" value="1"/>
</dbReference>
<dbReference type="HOGENOM" id="CLU_033058_2_0_4"/>
<keyword evidence="11" id="KW-0963">Cytoplasm</keyword>
<dbReference type="PANTHER" id="PTHR30560">
    <property type="entry name" value="TRIGGER FACTOR CHAPERONE AND PEPTIDYL-PROLYL CIS/TRANS ISOMERASE"/>
    <property type="match status" value="1"/>
</dbReference>
<keyword evidence="5 11" id="KW-0132">Cell division</keyword>
<dbReference type="InterPro" id="IPR005215">
    <property type="entry name" value="Trig_fac"/>
</dbReference>
<gene>
    <name evidence="11 15" type="primary">tig</name>
    <name evidence="15" type="ORF">HMPREF9371_0875</name>
</gene>
<evidence type="ECO:0000256" key="12">
    <source>
        <dbReference type="PROSITE-ProRule" id="PRU00277"/>
    </source>
</evidence>
<dbReference type="Proteomes" id="UP000003019">
    <property type="component" value="Unassembled WGS sequence"/>
</dbReference>
<dbReference type="STRING" id="1032488.HMPREF9371_0875"/>
<name>G4CGY6_9NEIS</name>
<feature type="domain" description="PPIase FKBP-type" evidence="14">
    <location>
        <begin position="162"/>
        <end position="248"/>
    </location>
</feature>
<dbReference type="InterPro" id="IPR008880">
    <property type="entry name" value="Trigger_fac_C"/>
</dbReference>
<dbReference type="InterPro" id="IPR037041">
    <property type="entry name" value="Trigger_fac_C_sf"/>
</dbReference>
<comment type="function">
    <text evidence="11">Involved in protein export. Acts as a chaperone by maintaining the newly synthesized protein in an open conformation. Functions as a peptidyl-prolyl cis-trans isomerase.</text>
</comment>
<dbReference type="GO" id="GO:0005737">
    <property type="term" value="C:cytoplasm"/>
    <property type="evidence" value="ECO:0007669"/>
    <property type="project" value="UniProtKB-SubCell"/>
</dbReference>
<dbReference type="GO" id="GO:0051083">
    <property type="term" value="P:'de novo' cotranslational protein folding"/>
    <property type="evidence" value="ECO:0007669"/>
    <property type="project" value="TreeGrafter"/>
</dbReference>
<comment type="subcellular location">
    <subcellularLocation>
        <location evidence="11">Cytoplasm</location>
    </subcellularLocation>
    <text evidence="11">About half TF is bound to the ribosome near the polypeptide exit tunnel while the other half is free in the cytoplasm.</text>
</comment>
<comment type="similarity">
    <text evidence="2 11 13">Belongs to the FKBP-type PPIase family. Tig subfamily.</text>
</comment>
<evidence type="ECO:0000256" key="4">
    <source>
        <dbReference type="ARBA" id="ARBA00016902"/>
    </source>
</evidence>
<accession>G4CGY6</accession>
<protein>
    <recommendedName>
        <fullName evidence="4 11">Trigger factor</fullName>
        <shortName evidence="11">TF</shortName>
        <ecNumber evidence="3 11">5.2.1.8</ecNumber>
    </recommendedName>
    <alternativeName>
        <fullName evidence="10 11">PPIase</fullName>
    </alternativeName>
</protein>
<dbReference type="InterPro" id="IPR027304">
    <property type="entry name" value="Trigger_fact/SurA_dom_sf"/>
</dbReference>
<comment type="catalytic activity">
    <reaction evidence="1 11 12">
        <text>[protein]-peptidylproline (omega=180) = [protein]-peptidylproline (omega=0)</text>
        <dbReference type="Rhea" id="RHEA:16237"/>
        <dbReference type="Rhea" id="RHEA-COMP:10747"/>
        <dbReference type="Rhea" id="RHEA-COMP:10748"/>
        <dbReference type="ChEBI" id="CHEBI:83833"/>
        <dbReference type="ChEBI" id="CHEBI:83834"/>
        <dbReference type="EC" id="5.2.1.8"/>
    </reaction>
</comment>
<evidence type="ECO:0000256" key="1">
    <source>
        <dbReference type="ARBA" id="ARBA00000971"/>
    </source>
</evidence>
<evidence type="ECO:0000256" key="6">
    <source>
        <dbReference type="ARBA" id="ARBA00023110"/>
    </source>
</evidence>
<evidence type="ECO:0000256" key="10">
    <source>
        <dbReference type="ARBA" id="ARBA00029986"/>
    </source>
</evidence>
<evidence type="ECO:0000256" key="5">
    <source>
        <dbReference type="ARBA" id="ARBA00022618"/>
    </source>
</evidence>
<reference evidence="15 16" key="1">
    <citation type="submission" date="2011-05" db="EMBL/GenBank/DDBJ databases">
        <authorList>
            <person name="Muzny D."/>
            <person name="Qin X."/>
            <person name="Deng J."/>
            <person name="Jiang H."/>
            <person name="Liu Y."/>
            <person name="Qu J."/>
            <person name="Song X.-Z."/>
            <person name="Zhang L."/>
            <person name="Thornton R."/>
            <person name="Coyle M."/>
            <person name="Francisco L."/>
            <person name="Jackson L."/>
            <person name="Javaid M."/>
            <person name="Korchina V."/>
            <person name="Kovar C."/>
            <person name="Mata R."/>
            <person name="Mathew T."/>
            <person name="Ngo R."/>
            <person name="Nguyen L."/>
            <person name="Nguyen N."/>
            <person name="Okwuonu G."/>
            <person name="Ongeri F."/>
            <person name="Pham C."/>
            <person name="Simmons D."/>
            <person name="Wilczek-Boney K."/>
            <person name="Hale W."/>
            <person name="Jakkamsetti A."/>
            <person name="Pham P."/>
            <person name="Ruth R."/>
            <person name="San Lucas F."/>
            <person name="Warren J."/>
            <person name="Zhang J."/>
            <person name="Zhao Z."/>
            <person name="Zhou C."/>
            <person name="Zhu D."/>
            <person name="Lee S."/>
            <person name="Bess C."/>
            <person name="Blankenburg K."/>
            <person name="Forbes L."/>
            <person name="Fu Q."/>
            <person name="Gubbala S."/>
            <person name="Hirani K."/>
            <person name="Jayaseelan J.C."/>
            <person name="Lara F."/>
            <person name="Munidasa M."/>
            <person name="Palculict T."/>
            <person name="Patil S."/>
            <person name="Pu L.-L."/>
            <person name="Saada N."/>
            <person name="Tang L."/>
            <person name="Weissenberger G."/>
            <person name="Zhu Y."/>
            <person name="Hemphill L."/>
            <person name="Shang Y."/>
            <person name="Youmans B."/>
            <person name="Ayvaz T."/>
            <person name="Ross M."/>
            <person name="Santibanez J."/>
            <person name="Aqrawi P."/>
            <person name="Gross S."/>
            <person name="Joshi V."/>
            <person name="Fowler G."/>
            <person name="Nazareth L."/>
            <person name="Reid J."/>
            <person name="Worley K."/>
            <person name="Petrosino J."/>
            <person name="Highlander S."/>
            <person name="Gibbs R."/>
        </authorList>
    </citation>
    <scope>NUCLEOTIDE SEQUENCE [LARGE SCALE GENOMIC DNA]</scope>
    <source>
        <strain evidence="15 16">871</strain>
    </source>
</reference>
<dbReference type="PATRIC" id="fig|1032488.3.peg.814"/>
<dbReference type="EC" id="5.2.1.8" evidence="3 11"/>
<dbReference type="SUPFAM" id="SSF102735">
    <property type="entry name" value="Trigger factor ribosome-binding domain"/>
    <property type="match status" value="1"/>
</dbReference>
<organism evidence="15 16">
    <name type="scientific">Neisseria shayeganii 871</name>
    <dbReference type="NCBI Taxonomy" id="1032488"/>
    <lineage>
        <taxon>Bacteria</taxon>
        <taxon>Pseudomonadati</taxon>
        <taxon>Pseudomonadota</taxon>
        <taxon>Betaproteobacteria</taxon>
        <taxon>Neisseriales</taxon>
        <taxon>Neisseriaceae</taxon>
        <taxon>Neisseria</taxon>
    </lineage>
</organism>
<keyword evidence="7 11" id="KW-0143">Chaperone</keyword>
<proteinExistence type="inferred from homology"/>
<evidence type="ECO:0000313" key="16">
    <source>
        <dbReference type="Proteomes" id="UP000003019"/>
    </source>
</evidence>
<evidence type="ECO:0000256" key="9">
    <source>
        <dbReference type="ARBA" id="ARBA00023306"/>
    </source>
</evidence>
<comment type="caution">
    <text evidence="15">The sequence shown here is derived from an EMBL/GenBank/DDBJ whole genome shotgun (WGS) entry which is preliminary data.</text>
</comment>
<comment type="domain">
    <text evidence="11">Consists of 3 domains; the N-terminus binds the ribosome, the middle domain has PPIase activity, while the C-terminus has intrinsic chaperone activity on its own.</text>
</comment>
<dbReference type="PROSITE" id="PS50059">
    <property type="entry name" value="FKBP_PPIASE"/>
    <property type="match status" value="1"/>
</dbReference>